<feature type="non-terminal residue" evidence="2">
    <location>
        <position position="68"/>
    </location>
</feature>
<protein>
    <submittedName>
        <fullName evidence="2">Uncharacterized protein</fullName>
    </submittedName>
</protein>
<evidence type="ECO:0000313" key="2">
    <source>
        <dbReference type="EMBL" id="CAL8140141.1"/>
    </source>
</evidence>
<keyword evidence="1" id="KW-1133">Transmembrane helix</keyword>
<proteinExistence type="predicted"/>
<reference evidence="2 3" key="1">
    <citation type="submission" date="2024-08" db="EMBL/GenBank/DDBJ databases">
        <authorList>
            <person name="Cucini C."/>
            <person name="Frati F."/>
        </authorList>
    </citation>
    <scope>NUCLEOTIDE SEQUENCE [LARGE SCALE GENOMIC DNA]</scope>
</reference>
<keyword evidence="3" id="KW-1185">Reference proteome</keyword>
<evidence type="ECO:0000256" key="1">
    <source>
        <dbReference type="SAM" id="Phobius"/>
    </source>
</evidence>
<feature type="transmembrane region" description="Helical" evidence="1">
    <location>
        <begin position="12"/>
        <end position="36"/>
    </location>
</feature>
<sequence>YRFRGPSDNGIALWIMITTIIGASCSFFSIFILPVAEFDTFYFLVEDFLPEKMFRTSSTILWAILFRA</sequence>
<keyword evidence="1" id="KW-0812">Transmembrane</keyword>
<gene>
    <name evidence="2" type="ORF">ODALV1_LOCUS28163</name>
</gene>
<evidence type="ECO:0000313" key="3">
    <source>
        <dbReference type="Proteomes" id="UP001642540"/>
    </source>
</evidence>
<accession>A0ABP1S073</accession>
<dbReference type="Proteomes" id="UP001642540">
    <property type="component" value="Unassembled WGS sequence"/>
</dbReference>
<dbReference type="EMBL" id="CAXLJM020000133">
    <property type="protein sequence ID" value="CAL8140141.1"/>
    <property type="molecule type" value="Genomic_DNA"/>
</dbReference>
<organism evidence="2 3">
    <name type="scientific">Orchesella dallaii</name>
    <dbReference type="NCBI Taxonomy" id="48710"/>
    <lineage>
        <taxon>Eukaryota</taxon>
        <taxon>Metazoa</taxon>
        <taxon>Ecdysozoa</taxon>
        <taxon>Arthropoda</taxon>
        <taxon>Hexapoda</taxon>
        <taxon>Collembola</taxon>
        <taxon>Entomobryomorpha</taxon>
        <taxon>Entomobryoidea</taxon>
        <taxon>Orchesellidae</taxon>
        <taxon>Orchesellinae</taxon>
        <taxon>Orchesella</taxon>
    </lineage>
</organism>
<name>A0ABP1S073_9HEXA</name>
<comment type="caution">
    <text evidence="2">The sequence shown here is derived from an EMBL/GenBank/DDBJ whole genome shotgun (WGS) entry which is preliminary data.</text>
</comment>
<keyword evidence="1" id="KW-0472">Membrane</keyword>
<feature type="non-terminal residue" evidence="2">
    <location>
        <position position="1"/>
    </location>
</feature>